<gene>
    <name evidence="10" type="ORF">N8I77_013119</name>
</gene>
<evidence type="ECO:0000259" key="8">
    <source>
        <dbReference type="PROSITE" id="PS50157"/>
    </source>
</evidence>
<dbReference type="PROSITE" id="PS50808">
    <property type="entry name" value="ZF_BED"/>
    <property type="match status" value="1"/>
</dbReference>
<feature type="region of interest" description="Disordered" evidence="7">
    <location>
        <begin position="116"/>
        <end position="138"/>
    </location>
</feature>
<feature type="compositionally biased region" description="Basic and acidic residues" evidence="7">
    <location>
        <begin position="128"/>
        <end position="138"/>
    </location>
</feature>
<dbReference type="InterPro" id="IPR003656">
    <property type="entry name" value="Znf_BED"/>
</dbReference>
<dbReference type="InterPro" id="IPR013087">
    <property type="entry name" value="Znf_C2H2_type"/>
</dbReference>
<evidence type="ECO:0000256" key="4">
    <source>
        <dbReference type="ARBA" id="ARBA00022833"/>
    </source>
</evidence>
<dbReference type="Gene3D" id="3.30.160.60">
    <property type="entry name" value="Classic Zinc Finger"/>
    <property type="match status" value="1"/>
</dbReference>
<evidence type="ECO:0000313" key="10">
    <source>
        <dbReference type="EMBL" id="KAK2597259.1"/>
    </source>
</evidence>
<evidence type="ECO:0000256" key="3">
    <source>
        <dbReference type="ARBA" id="ARBA00022771"/>
    </source>
</evidence>
<reference evidence="10" key="1">
    <citation type="submission" date="2023-06" db="EMBL/GenBank/DDBJ databases">
        <authorList>
            <person name="Noh H."/>
        </authorList>
    </citation>
    <scope>NUCLEOTIDE SEQUENCE</scope>
    <source>
        <strain evidence="10">DUCC20226</strain>
    </source>
</reference>
<feature type="region of interest" description="Disordered" evidence="7">
    <location>
        <begin position="287"/>
        <end position="324"/>
    </location>
</feature>
<comment type="subcellular location">
    <subcellularLocation>
        <location evidence="1">Nucleus</location>
    </subcellularLocation>
</comment>
<dbReference type="FunFam" id="3.30.160.60:FF:000354">
    <property type="entry name" value="C2H2 finger domain-containing protein"/>
    <property type="match status" value="1"/>
</dbReference>
<dbReference type="Proteomes" id="UP001265746">
    <property type="component" value="Unassembled WGS sequence"/>
</dbReference>
<feature type="compositionally biased region" description="Pro residues" evidence="7">
    <location>
        <begin position="187"/>
        <end position="209"/>
    </location>
</feature>
<dbReference type="CDD" id="cd20908">
    <property type="entry name" value="SUF4-like"/>
    <property type="match status" value="1"/>
</dbReference>
<accession>A0AAD9VX30</accession>
<dbReference type="PANTHER" id="PTHR23215">
    <property type="entry name" value="ZINC FINGER PROTEIN 207"/>
    <property type="match status" value="1"/>
</dbReference>
<dbReference type="AlphaFoldDB" id="A0AAD9VX30"/>
<dbReference type="PANTHER" id="PTHR23215:SF0">
    <property type="entry name" value="BUB3-INTERACTING AND GLEBS MOTIF-CONTAINING PROTEIN ZNF207"/>
    <property type="match status" value="1"/>
</dbReference>
<feature type="compositionally biased region" description="Low complexity" evidence="7">
    <location>
        <begin position="154"/>
        <end position="170"/>
    </location>
</feature>
<dbReference type="Pfam" id="PF00096">
    <property type="entry name" value="zf-C2H2"/>
    <property type="match status" value="1"/>
</dbReference>
<feature type="domain" description="C2H2-type" evidence="8">
    <location>
        <begin position="42"/>
        <end position="65"/>
    </location>
</feature>
<evidence type="ECO:0000256" key="1">
    <source>
        <dbReference type="ARBA" id="ARBA00004123"/>
    </source>
</evidence>
<evidence type="ECO:0000259" key="9">
    <source>
        <dbReference type="PROSITE" id="PS50808"/>
    </source>
</evidence>
<dbReference type="GO" id="GO:0005634">
    <property type="term" value="C:nucleus"/>
    <property type="evidence" value="ECO:0007669"/>
    <property type="project" value="UniProtKB-SubCell"/>
</dbReference>
<dbReference type="GO" id="GO:0003677">
    <property type="term" value="F:DNA binding"/>
    <property type="evidence" value="ECO:0007669"/>
    <property type="project" value="InterPro"/>
</dbReference>
<evidence type="ECO:0000256" key="5">
    <source>
        <dbReference type="ARBA" id="ARBA00023242"/>
    </source>
</evidence>
<dbReference type="EMBL" id="JAUJFL010000010">
    <property type="protein sequence ID" value="KAK2597259.1"/>
    <property type="molecule type" value="Genomic_DNA"/>
</dbReference>
<keyword evidence="3 6" id="KW-0863">Zinc-finger</keyword>
<organism evidence="10 11">
    <name type="scientific">Phomopsis amygdali</name>
    <name type="common">Fusicoccum amygdali</name>
    <dbReference type="NCBI Taxonomy" id="1214568"/>
    <lineage>
        <taxon>Eukaryota</taxon>
        <taxon>Fungi</taxon>
        <taxon>Dikarya</taxon>
        <taxon>Ascomycota</taxon>
        <taxon>Pezizomycotina</taxon>
        <taxon>Sordariomycetes</taxon>
        <taxon>Sordariomycetidae</taxon>
        <taxon>Diaporthales</taxon>
        <taxon>Diaporthaceae</taxon>
        <taxon>Diaporthe</taxon>
    </lineage>
</organism>
<feature type="compositionally biased region" description="Low complexity" evidence="7">
    <location>
        <begin position="246"/>
        <end position="259"/>
    </location>
</feature>
<protein>
    <submittedName>
        <fullName evidence="10">Uncharacterized protein</fullName>
    </submittedName>
</protein>
<comment type="caution">
    <text evidence="10">The sequence shown here is derived from an EMBL/GenBank/DDBJ whole genome shotgun (WGS) entry which is preliminary data.</text>
</comment>
<evidence type="ECO:0000256" key="6">
    <source>
        <dbReference type="PROSITE-ProRule" id="PRU00042"/>
    </source>
</evidence>
<dbReference type="InterPro" id="IPR036236">
    <property type="entry name" value="Znf_C2H2_sf"/>
</dbReference>
<dbReference type="PROSITE" id="PS50157">
    <property type="entry name" value="ZINC_FINGER_C2H2_2"/>
    <property type="match status" value="1"/>
</dbReference>
<dbReference type="SMART" id="SM00355">
    <property type="entry name" value="ZnF_C2H2"/>
    <property type="match status" value="2"/>
</dbReference>
<feature type="compositionally biased region" description="Low complexity" evidence="7">
    <location>
        <begin position="210"/>
        <end position="221"/>
    </location>
</feature>
<evidence type="ECO:0000256" key="7">
    <source>
        <dbReference type="SAM" id="MobiDB-lite"/>
    </source>
</evidence>
<evidence type="ECO:0000256" key="2">
    <source>
        <dbReference type="ARBA" id="ARBA00022723"/>
    </source>
</evidence>
<dbReference type="GO" id="GO:0008270">
    <property type="term" value="F:zinc ion binding"/>
    <property type="evidence" value="ECO:0007669"/>
    <property type="project" value="UniProtKB-KW"/>
</dbReference>
<keyword evidence="5" id="KW-0539">Nucleus</keyword>
<keyword evidence="4" id="KW-0862">Zinc</keyword>
<name>A0AAD9VX30_PHOAM</name>
<keyword evidence="2" id="KW-0479">Metal-binding</keyword>
<keyword evidence="11" id="KW-1185">Reference proteome</keyword>
<proteinExistence type="predicted"/>
<dbReference type="SUPFAM" id="SSF57667">
    <property type="entry name" value="beta-beta-alpha zinc fingers"/>
    <property type="match status" value="1"/>
</dbReference>
<dbReference type="PROSITE" id="PS00028">
    <property type="entry name" value="ZINC_FINGER_C2H2_1"/>
    <property type="match status" value="1"/>
</dbReference>
<sequence>MGKKKRSHPNIEELLERPWCYYCERDFEDLKLLISHQKAKHFKCDRCGRRLNTAGGLSVHMNQVHKETLSHVENALPNRQALDVEIFGMEGVPEEVREQHKQRIHQNYWAAQDERFKATGNPPPGQERPSKKIKVETPEELKKRFADFRAKKAAGLPTGTNGNANPAPANVQSPAQSGSPGTFNSPFAPPQPYAQPGFPNYPPTGPPPAAGFQQYPASSLPARPPSLPTAPNLPQRPGYPAGNYYPGQPGAPGFPAAGGASTVDELVANARQGDDIDQLIRMAEAGIKPAKTPTDGAPSAPPPADGGEKKSKKEKGRMVYADTEFSPEERMAMLPKYAWTPATAA</sequence>
<feature type="region of interest" description="Disordered" evidence="7">
    <location>
        <begin position="154"/>
        <end position="259"/>
    </location>
</feature>
<evidence type="ECO:0000313" key="11">
    <source>
        <dbReference type="Proteomes" id="UP001265746"/>
    </source>
</evidence>
<feature type="compositionally biased region" description="Polar residues" evidence="7">
    <location>
        <begin position="171"/>
        <end position="185"/>
    </location>
</feature>
<feature type="domain" description="BED-type" evidence="9">
    <location>
        <begin position="13"/>
        <end position="72"/>
    </location>
</feature>